<dbReference type="AlphaFoldDB" id="A0A9N9HCY0"/>
<reference evidence="1" key="1">
    <citation type="submission" date="2021-06" db="EMBL/GenBank/DDBJ databases">
        <authorList>
            <person name="Kallberg Y."/>
            <person name="Tangrot J."/>
            <person name="Rosling A."/>
        </authorList>
    </citation>
    <scope>NUCLEOTIDE SEQUENCE</scope>
    <source>
        <strain evidence="1">MA453B</strain>
    </source>
</reference>
<evidence type="ECO:0000313" key="1">
    <source>
        <dbReference type="EMBL" id="CAG8664453.1"/>
    </source>
</evidence>
<sequence>MTKNNNIELVLKQQNMIDSCSECPIITYEIVKKLGFEKDKSLPNITDKVVSDIVKQVSVSNYMLDDDDTYSVREEPNESLTCKTKKRKNRENHNIKYAHDSSTGNMLGHLWSKHRINKDHLEETTTDSPIIKAIHVINKRRQEKIAQLLVKFIIDNCQPLHILLKKMIDKAYDWSRDQLFGMMNISSGFIHKRNVDIQKFIKQLMMYRQDKTLHIWPGFDLKKSERCDRLDGKYLKLITLTENEWQLLDGLISLLKPFYEATNIFSDSSYLSLNLIYPTMKLLIKGQSQPIDNEGPDELDIENEFDILYNGKNRKDTNLYNDPRFKGHRLIEPPVTTEELCDLVKAASYLSLQKYWKVSEEIGLIALFLDLRIKNLKFLNNETMKTTTINRVRILCDKGNNHPPLVGPDKSSSMLTYEPTTNNDLIVALYNSEEPDDEILNEGEVDHYLHEPVEKMGCNPLVW</sequence>
<dbReference type="InterPro" id="IPR012337">
    <property type="entry name" value="RNaseH-like_sf"/>
</dbReference>
<dbReference type="Proteomes" id="UP000789405">
    <property type="component" value="Unassembled WGS sequence"/>
</dbReference>
<dbReference type="OrthoDB" id="2419948at2759"/>
<comment type="caution">
    <text evidence="1">The sequence shown here is derived from an EMBL/GenBank/DDBJ whole genome shotgun (WGS) entry which is preliminary data.</text>
</comment>
<keyword evidence="2" id="KW-1185">Reference proteome</keyword>
<proteinExistence type="predicted"/>
<gene>
    <name evidence="1" type="ORF">DERYTH_LOCUS10886</name>
</gene>
<dbReference type="EMBL" id="CAJVPY010006530">
    <property type="protein sequence ID" value="CAG8664453.1"/>
    <property type="molecule type" value="Genomic_DNA"/>
</dbReference>
<name>A0A9N9HCY0_9GLOM</name>
<accession>A0A9N9HCY0</accession>
<protein>
    <submittedName>
        <fullName evidence="1">28278_t:CDS:1</fullName>
    </submittedName>
</protein>
<dbReference type="SUPFAM" id="SSF53098">
    <property type="entry name" value="Ribonuclease H-like"/>
    <property type="match status" value="1"/>
</dbReference>
<evidence type="ECO:0000313" key="2">
    <source>
        <dbReference type="Proteomes" id="UP000789405"/>
    </source>
</evidence>
<organism evidence="1 2">
    <name type="scientific">Dentiscutata erythropus</name>
    <dbReference type="NCBI Taxonomy" id="1348616"/>
    <lineage>
        <taxon>Eukaryota</taxon>
        <taxon>Fungi</taxon>
        <taxon>Fungi incertae sedis</taxon>
        <taxon>Mucoromycota</taxon>
        <taxon>Glomeromycotina</taxon>
        <taxon>Glomeromycetes</taxon>
        <taxon>Diversisporales</taxon>
        <taxon>Gigasporaceae</taxon>
        <taxon>Dentiscutata</taxon>
    </lineage>
</organism>